<reference evidence="5 6" key="1">
    <citation type="submission" date="2018-10" db="EMBL/GenBank/DDBJ databases">
        <title>Genomic Encyclopedia of Archaeal and Bacterial Type Strains, Phase II (KMG-II): from individual species to whole genera.</title>
        <authorList>
            <person name="Goeker M."/>
        </authorList>
    </citation>
    <scope>NUCLEOTIDE SEQUENCE [LARGE SCALE GENOMIC DNA]</scope>
    <source>
        <strain evidence="5 6">DSM 29466</strain>
    </source>
</reference>
<proteinExistence type="inferred from homology"/>
<gene>
    <name evidence="5" type="ORF">BCF46_2347</name>
</gene>
<evidence type="ECO:0000313" key="6">
    <source>
        <dbReference type="Proteomes" id="UP000269157"/>
    </source>
</evidence>
<dbReference type="EMBL" id="RCCE01000003">
    <property type="protein sequence ID" value="RLJ52119.1"/>
    <property type="molecule type" value="Genomic_DNA"/>
</dbReference>
<keyword evidence="2" id="KW-0328">Glycosyltransferase</keyword>
<keyword evidence="3 5" id="KW-0808">Transferase</keyword>
<dbReference type="SUPFAM" id="SSF53448">
    <property type="entry name" value="Nucleotide-diphospho-sugar transferases"/>
    <property type="match status" value="1"/>
</dbReference>
<dbReference type="GO" id="GO:0016757">
    <property type="term" value="F:glycosyltransferase activity"/>
    <property type="evidence" value="ECO:0007669"/>
    <property type="project" value="UniProtKB-KW"/>
</dbReference>
<comment type="caution">
    <text evidence="5">The sequence shown here is derived from an EMBL/GenBank/DDBJ whole genome shotgun (WGS) entry which is preliminary data.</text>
</comment>
<sequence>MTSLSVSVVIVSRHRPDELRRCIKALEFQTFRDVEIVVVVDGDTATNLHELVPLDRVKAATCDEANISRARNIGIGLAAGDLVAFIDDDAIAEPTWLERLIEPFSDPNVGASGGFVRGRNGISFQWRAEVISVDGVSSPIDIGEVTVLKADPNKGIKTQGTNCAFRRAALYKLNGFDENYRFYLDESDLNLRVGQAGWLTAVVPNAEVQHGFAASYLRGKDRRPKSLFEVGASQAYFIKKFGGMKAALLAFRKQQWVRLESVLVKGTLEPRDLRRLRTELDAGIADGQGRDPLVGRVRPAQTPLKPFSIHKPESHKFIAGRWLFRRRVYAEAKRLAENGVPCTAIILSPTAVFHRRWFHEDGFWVQSGGIFGKSTRSDSLWSWYSFAKRIRREQASLQKTR</sequence>
<feature type="domain" description="Glycosyltransferase 2-like" evidence="4">
    <location>
        <begin position="7"/>
        <end position="171"/>
    </location>
</feature>
<name>A0A497WQ80_9RHOB</name>
<dbReference type="Pfam" id="PF00535">
    <property type="entry name" value="Glycos_transf_2"/>
    <property type="match status" value="1"/>
</dbReference>
<dbReference type="Proteomes" id="UP000269157">
    <property type="component" value="Unassembled WGS sequence"/>
</dbReference>
<evidence type="ECO:0000256" key="3">
    <source>
        <dbReference type="ARBA" id="ARBA00022679"/>
    </source>
</evidence>
<dbReference type="RefSeq" id="WP_121024328.1">
    <property type="nucleotide sequence ID" value="NZ_RCCE01000003.1"/>
</dbReference>
<dbReference type="Gene3D" id="3.90.550.10">
    <property type="entry name" value="Spore Coat Polysaccharide Biosynthesis Protein SpsA, Chain A"/>
    <property type="match status" value="1"/>
</dbReference>
<dbReference type="PANTHER" id="PTHR43179">
    <property type="entry name" value="RHAMNOSYLTRANSFERASE WBBL"/>
    <property type="match status" value="1"/>
</dbReference>
<evidence type="ECO:0000259" key="4">
    <source>
        <dbReference type="Pfam" id="PF00535"/>
    </source>
</evidence>
<organism evidence="5 6">
    <name type="scientific">Litoreibacter meonggei</name>
    <dbReference type="NCBI Taxonomy" id="1049199"/>
    <lineage>
        <taxon>Bacteria</taxon>
        <taxon>Pseudomonadati</taxon>
        <taxon>Pseudomonadota</taxon>
        <taxon>Alphaproteobacteria</taxon>
        <taxon>Rhodobacterales</taxon>
        <taxon>Roseobacteraceae</taxon>
        <taxon>Litoreibacter</taxon>
    </lineage>
</organism>
<evidence type="ECO:0000256" key="2">
    <source>
        <dbReference type="ARBA" id="ARBA00022676"/>
    </source>
</evidence>
<dbReference type="AlphaFoldDB" id="A0A497WQ80"/>
<protein>
    <submittedName>
        <fullName evidence="5">GT2 family glycosyltransferase</fullName>
    </submittedName>
</protein>
<dbReference type="PANTHER" id="PTHR43179:SF12">
    <property type="entry name" value="GALACTOFURANOSYLTRANSFERASE GLFT2"/>
    <property type="match status" value="1"/>
</dbReference>
<dbReference type="OrthoDB" id="153025at2"/>
<evidence type="ECO:0000313" key="5">
    <source>
        <dbReference type="EMBL" id="RLJ52119.1"/>
    </source>
</evidence>
<evidence type="ECO:0000256" key="1">
    <source>
        <dbReference type="ARBA" id="ARBA00006739"/>
    </source>
</evidence>
<keyword evidence="6" id="KW-1185">Reference proteome</keyword>
<dbReference type="InterPro" id="IPR001173">
    <property type="entry name" value="Glyco_trans_2-like"/>
</dbReference>
<accession>A0A497WQ80</accession>
<dbReference type="InterPro" id="IPR029044">
    <property type="entry name" value="Nucleotide-diphossugar_trans"/>
</dbReference>
<comment type="similarity">
    <text evidence="1">Belongs to the glycosyltransferase 2 family.</text>
</comment>